<dbReference type="PANTHER" id="PTHR47941">
    <property type="entry name" value="PENTATRICOPEPTIDE REPEAT-CONTAINING PROTEIN 3, MITOCHONDRIAL"/>
    <property type="match status" value="1"/>
</dbReference>
<sequence>MISTQVLVPWVSSSTCSRKCLNEAIASVSKKLAAVDVDVRLQKQCKKELSRILRTEAAITAVVTKSGSKKHTNLWPKAVLQALDDAIRTYCWDAALKIFGLLRQQHWYEPRRQTFTKLITMLAKCRKPDEAALLFELMLSDGVKPAVDVFTALVNAYALSSLFHQAFATIDDMKSVYLCKPNVHTYSILLSSCVKYRRFDLVNHILSEMSFLGIHCTTVTYNTVLDGYGKAGLFHDMERFLSEMIETGKCHPDVFTLNSLVWAYGNAGQVEKMERWYQEFQVMGISPDVRTFNILIRSYGKARMYTKMESILDYMNKRCFSPTLVTFNTVVDIYGRAGKMKQMDEWFLKMKHQGMKPNSVTYCTLVNAYSKAGMLYRVDSILRQVENSDVVLDTPFFNCLINAYGRSGDVDKMKEILLEMKENKCEPNHITFATMVQAYNAKGMTEDAQDVETKMLAMRSSPSGPKLLEC</sequence>
<feature type="repeat" description="PPR" evidence="3">
    <location>
        <begin position="393"/>
        <end position="427"/>
    </location>
</feature>
<feature type="repeat" description="PPR" evidence="3">
    <location>
        <begin position="288"/>
        <end position="322"/>
    </location>
</feature>
<evidence type="ECO:0000256" key="3">
    <source>
        <dbReference type="PROSITE-ProRule" id="PRU00708"/>
    </source>
</evidence>
<comment type="caution">
    <text evidence="4">The sequence shown here is derived from an EMBL/GenBank/DDBJ whole genome shotgun (WGS) entry which is preliminary data.</text>
</comment>
<comment type="similarity">
    <text evidence="1">Belongs to the PPR family. P subfamily.</text>
</comment>
<evidence type="ECO:0000256" key="2">
    <source>
        <dbReference type="ARBA" id="ARBA00022737"/>
    </source>
</evidence>
<dbReference type="Gene3D" id="1.25.40.10">
    <property type="entry name" value="Tetratricopeptide repeat domain"/>
    <property type="match status" value="4"/>
</dbReference>
<organism evidence="4 5">
    <name type="scientific">Saponaria officinalis</name>
    <name type="common">Common soapwort</name>
    <name type="synonym">Lychnis saponaria</name>
    <dbReference type="NCBI Taxonomy" id="3572"/>
    <lineage>
        <taxon>Eukaryota</taxon>
        <taxon>Viridiplantae</taxon>
        <taxon>Streptophyta</taxon>
        <taxon>Embryophyta</taxon>
        <taxon>Tracheophyta</taxon>
        <taxon>Spermatophyta</taxon>
        <taxon>Magnoliopsida</taxon>
        <taxon>eudicotyledons</taxon>
        <taxon>Gunneridae</taxon>
        <taxon>Pentapetalae</taxon>
        <taxon>Caryophyllales</taxon>
        <taxon>Caryophyllaceae</taxon>
        <taxon>Caryophylleae</taxon>
        <taxon>Saponaria</taxon>
    </lineage>
</organism>
<gene>
    <name evidence="4" type="ORF">RND81_08G230200</name>
</gene>
<evidence type="ECO:0008006" key="6">
    <source>
        <dbReference type="Google" id="ProtNLM"/>
    </source>
</evidence>
<dbReference type="InterPro" id="IPR002885">
    <property type="entry name" value="PPR_rpt"/>
</dbReference>
<feature type="repeat" description="PPR" evidence="3">
    <location>
        <begin position="217"/>
        <end position="251"/>
    </location>
</feature>
<accession>A0AAW1JAW2</accession>
<dbReference type="EMBL" id="JBDFQZ010000008">
    <property type="protein sequence ID" value="KAK9700296.1"/>
    <property type="molecule type" value="Genomic_DNA"/>
</dbReference>
<feature type="repeat" description="PPR" evidence="3">
    <location>
        <begin position="253"/>
        <end position="287"/>
    </location>
</feature>
<feature type="repeat" description="PPR" evidence="3">
    <location>
        <begin position="111"/>
        <end position="145"/>
    </location>
</feature>
<feature type="repeat" description="PPR" evidence="3">
    <location>
        <begin position="428"/>
        <end position="462"/>
    </location>
</feature>
<name>A0AAW1JAW2_SAPOF</name>
<dbReference type="PROSITE" id="PS51375">
    <property type="entry name" value="PPR"/>
    <property type="match status" value="9"/>
</dbReference>
<evidence type="ECO:0000313" key="5">
    <source>
        <dbReference type="Proteomes" id="UP001443914"/>
    </source>
</evidence>
<evidence type="ECO:0000313" key="4">
    <source>
        <dbReference type="EMBL" id="KAK9700297.1"/>
    </source>
</evidence>
<keyword evidence="5" id="KW-1185">Reference proteome</keyword>
<dbReference type="Pfam" id="PF13041">
    <property type="entry name" value="PPR_2"/>
    <property type="match status" value="4"/>
</dbReference>
<feature type="repeat" description="PPR" evidence="3">
    <location>
        <begin position="182"/>
        <end position="216"/>
    </location>
</feature>
<dbReference type="EMBL" id="JBDFQZ010000008">
    <property type="protein sequence ID" value="KAK9700297.1"/>
    <property type="molecule type" value="Genomic_DNA"/>
</dbReference>
<feature type="repeat" description="PPR" evidence="3">
    <location>
        <begin position="358"/>
        <end position="392"/>
    </location>
</feature>
<dbReference type="InterPro" id="IPR011990">
    <property type="entry name" value="TPR-like_helical_dom_sf"/>
</dbReference>
<dbReference type="Pfam" id="PF01535">
    <property type="entry name" value="PPR"/>
    <property type="match status" value="2"/>
</dbReference>
<feature type="repeat" description="PPR" evidence="3">
    <location>
        <begin position="323"/>
        <end position="357"/>
    </location>
</feature>
<keyword evidence="2" id="KW-0677">Repeat</keyword>
<reference evidence="4 5" key="1">
    <citation type="submission" date="2024-03" db="EMBL/GenBank/DDBJ databases">
        <title>WGS assembly of Saponaria officinalis var. Norfolk2.</title>
        <authorList>
            <person name="Jenkins J."/>
            <person name="Shu S."/>
            <person name="Grimwood J."/>
            <person name="Barry K."/>
            <person name="Goodstein D."/>
            <person name="Schmutz J."/>
            <person name="Leebens-Mack J."/>
            <person name="Osbourn A."/>
        </authorList>
    </citation>
    <scope>NUCLEOTIDE SEQUENCE [LARGE SCALE GENOMIC DNA]</scope>
    <source>
        <strain evidence="5">cv. Norfolk2</strain>
        <strain evidence="4">JIC</strain>
        <tissue evidence="4">Leaf</tissue>
    </source>
</reference>
<dbReference type="AlphaFoldDB" id="A0AAW1JAW2"/>
<protein>
    <recommendedName>
        <fullName evidence="6">Pentatricopeptide repeat-containing protein</fullName>
    </recommendedName>
</protein>
<dbReference type="Proteomes" id="UP001443914">
    <property type="component" value="Unassembled WGS sequence"/>
</dbReference>
<proteinExistence type="inferred from homology"/>
<dbReference type="NCBIfam" id="TIGR00756">
    <property type="entry name" value="PPR"/>
    <property type="match status" value="8"/>
</dbReference>
<evidence type="ECO:0000256" key="1">
    <source>
        <dbReference type="ARBA" id="ARBA00007626"/>
    </source>
</evidence>